<name>A0A1G1L2L3_9BACT</name>
<feature type="region of interest" description="Disordered" evidence="1">
    <location>
        <begin position="134"/>
        <end position="193"/>
    </location>
</feature>
<dbReference type="AlphaFoldDB" id="A0A1G1L2L3"/>
<dbReference type="EMBL" id="MHFR01000008">
    <property type="protein sequence ID" value="OGW99395.1"/>
    <property type="molecule type" value="Genomic_DNA"/>
</dbReference>
<dbReference type="InterPro" id="IPR025738">
    <property type="entry name" value="BatD"/>
</dbReference>
<evidence type="ECO:0000256" key="2">
    <source>
        <dbReference type="SAM" id="Phobius"/>
    </source>
</evidence>
<sequence>MRKIIFPIILIIIAQIFLLSAGFAEQPTVIATLDKDTATVNEELHLIVRVENSKGSIPPPKMPSLQGFDIIYYGRTSQFKFVNGKTQSITEFAYVLTPKAAGQFVIQPIKVVVGGVERESGFVRVTVTEKPGTAVPQQSTLAQNPASQGSSGATSPRPTLPQYPALPAGQQQPSTYQQPPMSQPAAAGSKGTVSDMGNDQIFLRAQTNKMTVYANEQVLLGYSLFTMLDTRYEGFTEEPETSGFWIEEFPMEQEVTQETETVNRKRYVRADIRKMALFATAPGTYTIKPGVIKASVQMQEQSSSMFDEFFNDSFFANGGFFARRVEKQLTAPPIQIMVKPLPEAGKPQSFKGAVGNFRMSTIVEKRVVKQNEALTLTVTIEGEGNIETISPPVVPDIPDAKTYASDTKTQLFRLKDVIGGKKTFEIVVVPGREGEFVIPSLEFSFFNPTSSQYIVLRSDRSQIKVEKSNQPPPVIPREILNAQMDERRKAVKRESEDIQFIKESVRPGSGARMFDWMRGFGIANVLATLFYIAAVLLRKRNEFFEQNVSFKRKLFARKIAVQGIARLEKLEKQSHKDKDAHWKFYEEAAKLLDQYLADKLNLSSHGITRSLVEQALSREKVERAVVDEINHFYDICDRVRFGRIEQADEDPKLMMKALKQMMNVLEKL</sequence>
<dbReference type="Proteomes" id="UP000178187">
    <property type="component" value="Unassembled WGS sequence"/>
</dbReference>
<keyword evidence="2" id="KW-0472">Membrane</keyword>
<evidence type="ECO:0008006" key="5">
    <source>
        <dbReference type="Google" id="ProtNLM"/>
    </source>
</evidence>
<feature type="compositionally biased region" description="Polar residues" evidence="1">
    <location>
        <begin position="135"/>
        <end position="157"/>
    </location>
</feature>
<protein>
    <recommendedName>
        <fullName evidence="5">Protein BatD</fullName>
    </recommendedName>
</protein>
<gene>
    <name evidence="3" type="ORF">A3G33_06825</name>
</gene>
<organism evidence="3 4">
    <name type="scientific">Candidatus Danuiimicrobium aquiferis</name>
    <dbReference type="NCBI Taxonomy" id="1801832"/>
    <lineage>
        <taxon>Bacteria</taxon>
        <taxon>Pseudomonadati</taxon>
        <taxon>Candidatus Omnitrophota</taxon>
        <taxon>Candidatus Danuiimicrobium</taxon>
    </lineage>
</organism>
<dbReference type="PANTHER" id="PTHR40940">
    <property type="entry name" value="PROTEIN BATD-RELATED"/>
    <property type="match status" value="1"/>
</dbReference>
<evidence type="ECO:0000313" key="4">
    <source>
        <dbReference type="Proteomes" id="UP000178187"/>
    </source>
</evidence>
<keyword evidence="2" id="KW-0812">Transmembrane</keyword>
<dbReference type="Pfam" id="PF13584">
    <property type="entry name" value="BatD"/>
    <property type="match status" value="2"/>
</dbReference>
<feature type="compositionally biased region" description="Polar residues" evidence="1">
    <location>
        <begin position="169"/>
        <end position="180"/>
    </location>
</feature>
<reference evidence="3 4" key="1">
    <citation type="journal article" date="2016" name="Nat. Commun.">
        <title>Thousands of microbial genomes shed light on interconnected biogeochemical processes in an aquifer system.</title>
        <authorList>
            <person name="Anantharaman K."/>
            <person name="Brown C.T."/>
            <person name="Hug L.A."/>
            <person name="Sharon I."/>
            <person name="Castelle C.J."/>
            <person name="Probst A.J."/>
            <person name="Thomas B.C."/>
            <person name="Singh A."/>
            <person name="Wilkins M.J."/>
            <person name="Karaoz U."/>
            <person name="Brodie E.L."/>
            <person name="Williams K.H."/>
            <person name="Hubbard S.S."/>
            <person name="Banfield J.F."/>
        </authorList>
    </citation>
    <scope>NUCLEOTIDE SEQUENCE [LARGE SCALE GENOMIC DNA]</scope>
</reference>
<comment type="caution">
    <text evidence="3">The sequence shown here is derived from an EMBL/GenBank/DDBJ whole genome shotgun (WGS) entry which is preliminary data.</text>
</comment>
<evidence type="ECO:0000256" key="1">
    <source>
        <dbReference type="SAM" id="MobiDB-lite"/>
    </source>
</evidence>
<dbReference type="PANTHER" id="PTHR40940:SF2">
    <property type="entry name" value="BATD"/>
    <property type="match status" value="1"/>
</dbReference>
<evidence type="ECO:0000313" key="3">
    <source>
        <dbReference type="EMBL" id="OGW99395.1"/>
    </source>
</evidence>
<proteinExistence type="predicted"/>
<feature type="transmembrane region" description="Helical" evidence="2">
    <location>
        <begin position="516"/>
        <end position="537"/>
    </location>
</feature>
<accession>A0A1G1L2L3</accession>
<keyword evidence="2" id="KW-1133">Transmembrane helix</keyword>